<evidence type="ECO:0000256" key="7">
    <source>
        <dbReference type="SAM" id="Coils"/>
    </source>
</evidence>
<protein>
    <recommendedName>
        <fullName evidence="14">E3 ubiquitin-protein ligase trim37</fullName>
    </recommendedName>
</protein>
<feature type="compositionally biased region" description="Polar residues" evidence="8">
    <location>
        <begin position="511"/>
        <end position="539"/>
    </location>
</feature>
<dbReference type="InterPro" id="IPR013083">
    <property type="entry name" value="Znf_RING/FYVE/PHD"/>
</dbReference>
<dbReference type="SMART" id="SM00336">
    <property type="entry name" value="BBOX"/>
    <property type="match status" value="1"/>
</dbReference>
<dbReference type="EnsemblMetazoa" id="AALFPA23_022580.R33506">
    <property type="protein sequence ID" value="AALFPA23_022580.P33506"/>
    <property type="gene ID" value="AALFPA23_022580"/>
</dbReference>
<feature type="compositionally biased region" description="Polar residues" evidence="8">
    <location>
        <begin position="866"/>
        <end position="876"/>
    </location>
</feature>
<dbReference type="Proteomes" id="UP000069940">
    <property type="component" value="Unassembled WGS sequence"/>
</dbReference>
<feature type="domain" description="MATH" evidence="11">
    <location>
        <begin position="301"/>
        <end position="425"/>
    </location>
</feature>
<dbReference type="CDD" id="cd16619">
    <property type="entry name" value="mRING-HC-C4C4_TRIM37_C-VIII"/>
    <property type="match status" value="1"/>
</dbReference>
<feature type="region of interest" description="Disordered" evidence="8">
    <location>
        <begin position="860"/>
        <end position="879"/>
    </location>
</feature>
<evidence type="ECO:0000313" key="13">
    <source>
        <dbReference type="Proteomes" id="UP000069940"/>
    </source>
</evidence>
<evidence type="ECO:0000256" key="5">
    <source>
        <dbReference type="ARBA" id="ARBA00022833"/>
    </source>
</evidence>
<proteinExistence type="predicted"/>
<name>A0ABM1ZXM4_AEDAL</name>
<dbReference type="InterPro" id="IPR037299">
    <property type="entry name" value="TRIM37_MATH"/>
</dbReference>
<evidence type="ECO:0000256" key="8">
    <source>
        <dbReference type="SAM" id="MobiDB-lite"/>
    </source>
</evidence>
<evidence type="ECO:0000259" key="9">
    <source>
        <dbReference type="PROSITE" id="PS50089"/>
    </source>
</evidence>
<feature type="coiled-coil region" evidence="7">
    <location>
        <begin position="154"/>
        <end position="192"/>
    </location>
</feature>
<feature type="region of interest" description="Disordered" evidence="8">
    <location>
        <begin position="680"/>
        <end position="707"/>
    </location>
</feature>
<dbReference type="InterPro" id="IPR008974">
    <property type="entry name" value="TRAF-like"/>
</dbReference>
<dbReference type="GeneID" id="109414473"/>
<evidence type="ECO:0000256" key="3">
    <source>
        <dbReference type="ARBA" id="ARBA00022723"/>
    </source>
</evidence>
<dbReference type="InterPro" id="IPR000315">
    <property type="entry name" value="Znf_B-box"/>
</dbReference>
<feature type="compositionally biased region" description="Polar residues" evidence="8">
    <location>
        <begin position="13"/>
        <end position="22"/>
    </location>
</feature>
<feature type="region of interest" description="Disordered" evidence="8">
    <location>
        <begin position="778"/>
        <end position="809"/>
    </location>
</feature>
<feature type="region of interest" description="Disordered" evidence="8">
    <location>
        <begin position="505"/>
        <end position="540"/>
    </location>
</feature>
<dbReference type="SMART" id="SM00061">
    <property type="entry name" value="MATH"/>
    <property type="match status" value="1"/>
</dbReference>
<reference evidence="13" key="1">
    <citation type="journal article" date="2015" name="Proc. Natl. Acad. Sci. U.S.A.">
        <title>Genome sequence of the Asian Tiger mosquito, Aedes albopictus, reveals insights into its biology, genetics, and evolution.</title>
        <authorList>
            <person name="Chen X.G."/>
            <person name="Jiang X."/>
            <person name="Gu J."/>
            <person name="Xu M."/>
            <person name="Wu Y."/>
            <person name="Deng Y."/>
            <person name="Zhang C."/>
            <person name="Bonizzoni M."/>
            <person name="Dermauw W."/>
            <person name="Vontas J."/>
            <person name="Armbruster P."/>
            <person name="Huang X."/>
            <person name="Yang Y."/>
            <person name="Zhang H."/>
            <person name="He W."/>
            <person name="Peng H."/>
            <person name="Liu Y."/>
            <person name="Wu K."/>
            <person name="Chen J."/>
            <person name="Lirakis M."/>
            <person name="Topalis P."/>
            <person name="Van Leeuwen T."/>
            <person name="Hall A.B."/>
            <person name="Jiang X."/>
            <person name="Thorpe C."/>
            <person name="Mueller R.L."/>
            <person name="Sun C."/>
            <person name="Waterhouse R.M."/>
            <person name="Yan G."/>
            <person name="Tu Z.J."/>
            <person name="Fang X."/>
            <person name="James A.A."/>
        </authorList>
    </citation>
    <scope>NUCLEOTIDE SEQUENCE [LARGE SCALE GENOMIC DNA]</scope>
    <source>
        <strain evidence="13">Foshan</strain>
    </source>
</reference>
<evidence type="ECO:0000259" key="10">
    <source>
        <dbReference type="PROSITE" id="PS50119"/>
    </source>
</evidence>
<feature type="domain" description="B box-type" evidence="10">
    <location>
        <begin position="115"/>
        <end position="157"/>
    </location>
</feature>
<sequence length="1076" mass="120025">MAKRLGPGAPATNGANNSSPGQNEHLRETISDVFRCFICMEKLQEAHLCPHCSKLCCYLCISRWLTEQRRQCPHCRATLHVSDLVNCRWFEDVAVHIENLQQICQNIKSSNLNHRDQDQCPTHKEKLSVFCWTCMKCICHQCALWGGTHSGHTFKQLELVYETHLAQVKEEQQQLKSRLLELISLVQDVEQNVNTVRSAKDERVSEMRTAVNLMAGRLESQLKGKFGTLMDRKTSLTQETEQLEHLLQEIEHQLNTCSKSQLIMKSAELLKMINQVRTKPMTSYVTAPVPADFISEIVPAYDTGVFIMQNFTKLQKKAEPVYSSPLYVNGLCWRLKVYPGGNGAMRKEYLCVYLELTVGYPEASTYEYRLQMIHPNTSKIIQREFVSDFEVGECWGYNRFCRLDALAEEGYLNTINDTLELRFQVRPTTFYQKCRDQQWYINNLLRTQALHLTEIKTLSERLTRTERMLGTTKQASSIVAEIAPHKSHSASDAIATSAYNSRKADSKSIVKINSNTRRLSNNETPAKSSSNPSRTNYGHTSADEFSALLSTLQMQSYNIATESSTTSASHCNESQSKALIKMGPSSSGTAAGPNNNTHLLSVSQSSPNFQSHSSNSGTDSDDDFASDRNELKDTKRNIRKLNTAEIHISFEDASSFEDNDADPEEILSGENDVEYAELSMTQRLPPKSNNNTADSSNLTNTNQSTVVSGAVAEDTTAIDEELMLLTLFDDSPLNSTSLNESGSMLSNQTSRTSLRQPVISASVFESLLEPPRLNAIPLTVNDSDSTESNSNSATTTSSNGDDSNLAWNSQKPYDRFDRMLNNIQLMENTAMGVSSRSNASTISKANIINCRLPEDTHQAPEASLSAPVSKTTSTSGRHACQSHAYDALSSSARTRKRERDWDSQHRNILSISTNRSNSPLAVDLNLATSSNDANPSKNWVGILNLDRTNVPSTSKDYQNHIAHDTHFWTNVFFPSTSAEGVGPAHQQHKMEQDIGNQLDTQENASSTSVQPASSNSDPACSQSDVSRFTVHYLNKLKKIKKSSLNRNRDFDNVINESARNTSTSSQLNINESLSDE</sequence>
<evidence type="ECO:0000259" key="11">
    <source>
        <dbReference type="PROSITE" id="PS50144"/>
    </source>
</evidence>
<evidence type="ECO:0000313" key="12">
    <source>
        <dbReference type="EnsemblMetazoa" id="AALFPA23_022580.P33506"/>
    </source>
</evidence>
<evidence type="ECO:0000256" key="4">
    <source>
        <dbReference type="ARBA" id="ARBA00022771"/>
    </source>
</evidence>
<dbReference type="Pfam" id="PF00643">
    <property type="entry name" value="zf-B_box"/>
    <property type="match status" value="1"/>
</dbReference>
<evidence type="ECO:0000256" key="2">
    <source>
        <dbReference type="ARBA" id="ARBA00022490"/>
    </source>
</evidence>
<dbReference type="PANTHER" id="PTHR36754:SF2">
    <property type="entry name" value="E3 UBIQUITIN-PROTEIN LIGASE TRIM37"/>
    <property type="match status" value="1"/>
</dbReference>
<dbReference type="InterPro" id="IPR003649">
    <property type="entry name" value="Bbox_C"/>
</dbReference>
<dbReference type="Gene3D" id="3.30.160.60">
    <property type="entry name" value="Classic Zinc Finger"/>
    <property type="match status" value="1"/>
</dbReference>
<dbReference type="RefSeq" id="XP_029728175.2">
    <property type="nucleotide sequence ID" value="XM_029872315.2"/>
</dbReference>
<dbReference type="CDD" id="cd19779">
    <property type="entry name" value="Bbox2_TRIM37_C-VIII"/>
    <property type="match status" value="1"/>
</dbReference>
<dbReference type="Pfam" id="PF22486">
    <property type="entry name" value="MATH_2"/>
    <property type="match status" value="1"/>
</dbReference>
<dbReference type="Gene3D" id="3.30.40.10">
    <property type="entry name" value="Zinc/RING finger domain, C3HC4 (zinc finger)"/>
    <property type="match status" value="1"/>
</dbReference>
<feature type="region of interest" description="Disordered" evidence="8">
    <location>
        <begin position="1001"/>
        <end position="1023"/>
    </location>
</feature>
<feature type="domain" description="RING-type" evidence="9">
    <location>
        <begin position="36"/>
        <end position="76"/>
    </location>
</feature>
<reference evidence="12" key="2">
    <citation type="submission" date="2025-05" db="UniProtKB">
        <authorList>
            <consortium name="EnsemblMetazoa"/>
        </authorList>
    </citation>
    <scope>IDENTIFICATION</scope>
    <source>
        <strain evidence="12">Foshan</strain>
    </source>
</reference>
<feature type="region of interest" description="Disordered" evidence="8">
    <location>
        <begin position="1"/>
        <end position="24"/>
    </location>
</feature>
<dbReference type="PANTHER" id="PTHR36754">
    <property type="entry name" value="E3 UBIQUITIN-PROTEIN LIGASE TRIM37"/>
    <property type="match status" value="1"/>
</dbReference>
<comment type="subcellular location">
    <subcellularLocation>
        <location evidence="1">Cytoplasm</location>
    </subcellularLocation>
</comment>
<dbReference type="PROSITE" id="PS50089">
    <property type="entry name" value="ZF_RING_2"/>
    <property type="match status" value="1"/>
</dbReference>
<dbReference type="SUPFAM" id="SSF57845">
    <property type="entry name" value="B-box zinc-binding domain"/>
    <property type="match status" value="1"/>
</dbReference>
<dbReference type="SUPFAM" id="SSF49599">
    <property type="entry name" value="TRAF domain-like"/>
    <property type="match status" value="1"/>
</dbReference>
<evidence type="ECO:0000256" key="6">
    <source>
        <dbReference type="PROSITE-ProRule" id="PRU00024"/>
    </source>
</evidence>
<dbReference type="PROSITE" id="PS50119">
    <property type="entry name" value="ZF_BBOX"/>
    <property type="match status" value="1"/>
</dbReference>
<evidence type="ECO:0008006" key="14">
    <source>
        <dbReference type="Google" id="ProtNLM"/>
    </source>
</evidence>
<keyword evidence="13" id="KW-1185">Reference proteome</keyword>
<feature type="compositionally biased region" description="Polar residues" evidence="8">
    <location>
        <begin position="584"/>
        <end position="600"/>
    </location>
</feature>
<dbReference type="SUPFAM" id="SSF57850">
    <property type="entry name" value="RING/U-box"/>
    <property type="match status" value="1"/>
</dbReference>
<evidence type="ECO:0000256" key="1">
    <source>
        <dbReference type="ARBA" id="ARBA00004496"/>
    </source>
</evidence>
<dbReference type="SMART" id="SM00502">
    <property type="entry name" value="BBC"/>
    <property type="match status" value="1"/>
</dbReference>
<dbReference type="CDD" id="cd03773">
    <property type="entry name" value="MATH_TRIM37"/>
    <property type="match status" value="1"/>
</dbReference>
<dbReference type="InterPro" id="IPR001841">
    <property type="entry name" value="Znf_RING"/>
</dbReference>
<dbReference type="Gene3D" id="2.60.210.10">
    <property type="entry name" value="Apoptosis, Tumor Necrosis Factor Receptor Associated Protein 2, Chain A"/>
    <property type="match status" value="1"/>
</dbReference>
<dbReference type="InterPro" id="IPR053003">
    <property type="entry name" value="TRIM_RBCC_E3_ubiq-ligases"/>
</dbReference>
<keyword evidence="4 6" id="KW-0863">Zinc-finger</keyword>
<keyword evidence="5" id="KW-0862">Zinc</keyword>
<accession>A0ABM1ZXM4</accession>
<keyword evidence="3" id="KW-0479">Metal-binding</keyword>
<feature type="region of interest" description="Disordered" evidence="8">
    <location>
        <begin position="580"/>
        <end position="627"/>
    </location>
</feature>
<feature type="compositionally biased region" description="Low complexity" evidence="8">
    <location>
        <begin position="781"/>
        <end position="804"/>
    </location>
</feature>
<dbReference type="InterPro" id="IPR002083">
    <property type="entry name" value="MATH/TRAF_dom"/>
</dbReference>
<feature type="compositionally biased region" description="Low complexity" evidence="8">
    <location>
        <begin position="601"/>
        <end position="616"/>
    </location>
</feature>
<keyword evidence="2" id="KW-0963">Cytoplasm</keyword>
<dbReference type="PROSITE" id="PS50144">
    <property type="entry name" value="MATH"/>
    <property type="match status" value="1"/>
</dbReference>
<organism evidence="12 13">
    <name type="scientific">Aedes albopictus</name>
    <name type="common">Asian tiger mosquito</name>
    <name type="synonym">Stegomyia albopicta</name>
    <dbReference type="NCBI Taxonomy" id="7160"/>
    <lineage>
        <taxon>Eukaryota</taxon>
        <taxon>Metazoa</taxon>
        <taxon>Ecdysozoa</taxon>
        <taxon>Arthropoda</taxon>
        <taxon>Hexapoda</taxon>
        <taxon>Insecta</taxon>
        <taxon>Pterygota</taxon>
        <taxon>Neoptera</taxon>
        <taxon>Endopterygota</taxon>
        <taxon>Diptera</taxon>
        <taxon>Nematocera</taxon>
        <taxon>Culicoidea</taxon>
        <taxon>Culicidae</taxon>
        <taxon>Culicinae</taxon>
        <taxon>Aedini</taxon>
        <taxon>Aedes</taxon>
        <taxon>Stegomyia</taxon>
    </lineage>
</organism>
<feature type="region of interest" description="Disordered" evidence="8">
    <location>
        <begin position="1055"/>
        <end position="1076"/>
    </location>
</feature>
<keyword evidence="7" id="KW-0175">Coiled coil</keyword>